<dbReference type="InterPro" id="IPR002320">
    <property type="entry name" value="Thr-tRNA-ligase_IIa"/>
</dbReference>
<dbReference type="AlphaFoldDB" id="A0A377TUT1"/>
<keyword evidence="4" id="KW-0436">Ligase</keyword>
<name>A0A377TUT1_KLEPN</name>
<evidence type="ECO:0000313" key="4">
    <source>
        <dbReference type="EMBL" id="STS83392.1"/>
    </source>
</evidence>
<evidence type="ECO:0000256" key="1">
    <source>
        <dbReference type="ARBA" id="ARBA00022490"/>
    </source>
</evidence>
<accession>A0A377TUT1</accession>
<organism evidence="4 5">
    <name type="scientific">Klebsiella pneumoniae</name>
    <dbReference type="NCBI Taxonomy" id="573"/>
    <lineage>
        <taxon>Bacteria</taxon>
        <taxon>Pseudomonadati</taxon>
        <taxon>Pseudomonadota</taxon>
        <taxon>Gammaproteobacteria</taxon>
        <taxon>Enterobacterales</taxon>
        <taxon>Enterobacteriaceae</taxon>
        <taxon>Klebsiella/Raoultella group</taxon>
        <taxon>Klebsiella</taxon>
        <taxon>Klebsiella pneumoniae complex</taxon>
    </lineage>
</organism>
<evidence type="ECO:0000313" key="5">
    <source>
        <dbReference type="Proteomes" id="UP000254938"/>
    </source>
</evidence>
<sequence>MGENNERQVPVMIHRAILGSLERFIGILTEEFAGFFPTWIAPVQVVVMNITDSQAEYVNELTRKLQNAGIRVKQT</sequence>
<dbReference type="PANTHER" id="PTHR11451:SF44">
    <property type="entry name" value="THREONINE--TRNA LIGASE, CHLOROPLASTIC_MITOCHONDRIAL 2"/>
    <property type="match status" value="1"/>
</dbReference>
<dbReference type="Gene3D" id="3.30.930.10">
    <property type="entry name" value="Bira Bifunctional Protein, Domain 2"/>
    <property type="match status" value="1"/>
</dbReference>
<proteinExistence type="predicted"/>
<dbReference type="EC" id="6.1.1.3" evidence="4"/>
<keyword evidence="2" id="KW-0547">Nucleotide-binding</keyword>
<dbReference type="PANTHER" id="PTHR11451">
    <property type="entry name" value="THREONINE-TRNA LIGASE"/>
    <property type="match status" value="1"/>
</dbReference>
<dbReference type="PRINTS" id="PR01047">
    <property type="entry name" value="TRNASYNTHTHR"/>
</dbReference>
<keyword evidence="4" id="KW-0030">Aminoacyl-tRNA synthetase</keyword>
<dbReference type="SUPFAM" id="SSF55681">
    <property type="entry name" value="Class II aaRS and biotin synthetases"/>
    <property type="match status" value="1"/>
</dbReference>
<dbReference type="Proteomes" id="UP000254938">
    <property type="component" value="Unassembled WGS sequence"/>
</dbReference>
<keyword evidence="1" id="KW-0963">Cytoplasm</keyword>
<dbReference type="InterPro" id="IPR045864">
    <property type="entry name" value="aa-tRNA-synth_II/BPL/LPL"/>
</dbReference>
<dbReference type="GO" id="GO:0004829">
    <property type="term" value="F:threonine-tRNA ligase activity"/>
    <property type="evidence" value="ECO:0007669"/>
    <property type="project" value="UniProtKB-EC"/>
</dbReference>
<protein>
    <submittedName>
        <fullName evidence="4">Threonyl-tRNA synthetase</fullName>
        <ecNumber evidence="4">6.1.1.3</ecNumber>
    </submittedName>
</protein>
<dbReference type="GO" id="GO:0006435">
    <property type="term" value="P:threonyl-tRNA aminoacylation"/>
    <property type="evidence" value="ECO:0007669"/>
    <property type="project" value="InterPro"/>
</dbReference>
<evidence type="ECO:0000256" key="2">
    <source>
        <dbReference type="ARBA" id="ARBA00022840"/>
    </source>
</evidence>
<dbReference type="GO" id="GO:0005524">
    <property type="term" value="F:ATP binding"/>
    <property type="evidence" value="ECO:0007669"/>
    <property type="project" value="UniProtKB-KW"/>
</dbReference>
<reference evidence="4 5" key="1">
    <citation type="submission" date="2018-06" db="EMBL/GenBank/DDBJ databases">
        <authorList>
            <consortium name="Pathogen Informatics"/>
            <person name="Doyle S."/>
        </authorList>
    </citation>
    <scope>NUCLEOTIDE SEQUENCE [LARGE SCALE GENOMIC DNA]</scope>
    <source>
        <strain evidence="4 5">NCTC9140</strain>
    </source>
</reference>
<keyword evidence="2" id="KW-0067">ATP-binding</keyword>
<keyword evidence="3" id="KW-0648">Protein biosynthesis</keyword>
<dbReference type="Gene3D" id="3.40.50.800">
    <property type="entry name" value="Anticodon-binding domain"/>
    <property type="match status" value="1"/>
</dbReference>
<evidence type="ECO:0000256" key="3">
    <source>
        <dbReference type="ARBA" id="ARBA00022917"/>
    </source>
</evidence>
<dbReference type="EMBL" id="UGKQ01000007">
    <property type="protein sequence ID" value="STS83392.1"/>
    <property type="molecule type" value="Genomic_DNA"/>
</dbReference>
<dbReference type="GO" id="GO:0005829">
    <property type="term" value="C:cytosol"/>
    <property type="evidence" value="ECO:0007669"/>
    <property type="project" value="TreeGrafter"/>
</dbReference>
<gene>
    <name evidence="4" type="primary">thrS_1</name>
    <name evidence="4" type="ORF">NCTC9140_05153</name>
</gene>
<dbReference type="InterPro" id="IPR036621">
    <property type="entry name" value="Anticodon-bd_dom_sf"/>
</dbReference>
<dbReference type="SUPFAM" id="SSF52954">
    <property type="entry name" value="Class II aaRS ABD-related"/>
    <property type="match status" value="1"/>
</dbReference>